<comment type="caution">
    <text evidence="3">The sequence shown here is derived from an EMBL/GenBank/DDBJ whole genome shotgun (WGS) entry which is preliminary data.</text>
</comment>
<protein>
    <submittedName>
        <fullName evidence="3">ROK family transcriptional regulator</fullName>
    </submittedName>
</protein>
<dbReference type="Proteomes" id="UP001203880">
    <property type="component" value="Unassembled WGS sequence"/>
</dbReference>
<evidence type="ECO:0000256" key="1">
    <source>
        <dbReference type="ARBA" id="ARBA00006479"/>
    </source>
</evidence>
<reference evidence="3" key="1">
    <citation type="submission" date="2022-05" db="EMBL/GenBank/DDBJ databases">
        <authorList>
            <person name="Park J.-S."/>
        </authorList>
    </citation>
    <scope>NUCLEOTIDE SEQUENCE</scope>
    <source>
        <strain evidence="3">2012CJ41-6</strain>
    </source>
</reference>
<dbReference type="InterPro" id="IPR000600">
    <property type="entry name" value="ROK"/>
</dbReference>
<dbReference type="SUPFAM" id="SSF46785">
    <property type="entry name" value="Winged helix' DNA-binding domain"/>
    <property type="match status" value="1"/>
</dbReference>
<dbReference type="Pfam" id="PF00480">
    <property type="entry name" value="ROK"/>
    <property type="match status" value="1"/>
</dbReference>
<dbReference type="InterPro" id="IPR000835">
    <property type="entry name" value="HTH_MarR-typ"/>
</dbReference>
<dbReference type="InterPro" id="IPR036388">
    <property type="entry name" value="WH-like_DNA-bd_sf"/>
</dbReference>
<dbReference type="InterPro" id="IPR036390">
    <property type="entry name" value="WH_DNA-bd_sf"/>
</dbReference>
<organism evidence="3 4">
    <name type="scientific">Ruegeria spongiae</name>
    <dbReference type="NCBI Taxonomy" id="2942209"/>
    <lineage>
        <taxon>Bacteria</taxon>
        <taxon>Pseudomonadati</taxon>
        <taxon>Pseudomonadota</taxon>
        <taxon>Alphaproteobacteria</taxon>
        <taxon>Rhodobacterales</taxon>
        <taxon>Roseobacteraceae</taxon>
        <taxon>Ruegeria</taxon>
    </lineage>
</organism>
<dbReference type="Gene3D" id="1.10.10.10">
    <property type="entry name" value="Winged helix-like DNA-binding domain superfamily/Winged helix DNA-binding domain"/>
    <property type="match status" value="1"/>
</dbReference>
<proteinExistence type="inferred from homology"/>
<name>A0ABT0Q714_9RHOB</name>
<keyword evidence="4" id="KW-1185">Reference proteome</keyword>
<accession>A0ABT0Q714</accession>
<comment type="similarity">
    <text evidence="1">Belongs to the ROK (NagC/XylR) family.</text>
</comment>
<evidence type="ECO:0000313" key="3">
    <source>
        <dbReference type="EMBL" id="MCL6285671.1"/>
    </source>
</evidence>
<gene>
    <name evidence="3" type="ORF">M3P21_19255</name>
</gene>
<sequence>MSQSAVVQAIANYGPISRASVAKLTGLSKQTISEIVGNLEADGWVRTVGQTEGHVGRRAVVYEIAPDAATVASVDLGGTKVRTALCDLTGRVLAEREEPTNQTGGMNVVEQVSRMVRATTSDSDFGDLKFVVVGVPGVPDVTTGAIRMAPNIYGIDQIDLANELNARLGVEVLVENDVNLAALGEHWMDGRADEDDLVFVSVGTGIGAGIVVDGNLMRGASGAAGEVGFLPFGADPFEAESLQVGALERVSATDAIIGQYQALSGKTLSVPDIFDAANKGDKEAEKTLDNVALQIARASAAIIAVLDPSLIVMGGSIGAREELMQRISRILEQCFPRSVSIQPSKLGAHAALAGGASIALSHLHMSLFAEGQKGAEIRVPPPAFEAFKAGVS</sequence>
<evidence type="ECO:0000313" key="4">
    <source>
        <dbReference type="Proteomes" id="UP001203880"/>
    </source>
</evidence>
<dbReference type="PANTHER" id="PTHR18964:SF149">
    <property type="entry name" value="BIFUNCTIONAL UDP-N-ACETYLGLUCOSAMINE 2-EPIMERASE_N-ACETYLMANNOSAMINE KINASE"/>
    <property type="match status" value="1"/>
</dbReference>
<dbReference type="PANTHER" id="PTHR18964">
    <property type="entry name" value="ROK (REPRESSOR, ORF, KINASE) FAMILY"/>
    <property type="match status" value="1"/>
</dbReference>
<dbReference type="RefSeq" id="WP_249712684.1">
    <property type="nucleotide sequence ID" value="NZ_JAMFMB010000034.1"/>
</dbReference>
<evidence type="ECO:0000259" key="2">
    <source>
        <dbReference type="Pfam" id="PF12802"/>
    </source>
</evidence>
<dbReference type="SUPFAM" id="SSF53067">
    <property type="entry name" value="Actin-like ATPase domain"/>
    <property type="match status" value="1"/>
</dbReference>
<dbReference type="Pfam" id="PF12802">
    <property type="entry name" value="MarR_2"/>
    <property type="match status" value="1"/>
</dbReference>
<dbReference type="EMBL" id="JAMFMB010000034">
    <property type="protein sequence ID" value="MCL6285671.1"/>
    <property type="molecule type" value="Genomic_DNA"/>
</dbReference>
<feature type="domain" description="HTH marR-type" evidence="2">
    <location>
        <begin position="3"/>
        <end position="48"/>
    </location>
</feature>
<dbReference type="InterPro" id="IPR043129">
    <property type="entry name" value="ATPase_NBD"/>
</dbReference>
<dbReference type="Gene3D" id="3.30.420.40">
    <property type="match status" value="2"/>
</dbReference>